<organism evidence="1 2">
    <name type="scientific">Laetiporus sulphureus 93-53</name>
    <dbReference type="NCBI Taxonomy" id="1314785"/>
    <lineage>
        <taxon>Eukaryota</taxon>
        <taxon>Fungi</taxon>
        <taxon>Dikarya</taxon>
        <taxon>Basidiomycota</taxon>
        <taxon>Agaricomycotina</taxon>
        <taxon>Agaricomycetes</taxon>
        <taxon>Polyporales</taxon>
        <taxon>Laetiporus</taxon>
    </lineage>
</organism>
<evidence type="ECO:0008006" key="3">
    <source>
        <dbReference type="Google" id="ProtNLM"/>
    </source>
</evidence>
<evidence type="ECO:0000313" key="1">
    <source>
        <dbReference type="EMBL" id="KZT08418.1"/>
    </source>
</evidence>
<name>A0A165F5A7_9APHY</name>
<dbReference type="AlphaFoldDB" id="A0A165F5A7"/>
<dbReference type="InParanoid" id="A0A165F5A7"/>
<proteinExistence type="predicted"/>
<gene>
    <name evidence="1" type="ORF">LAESUDRAFT_697349</name>
</gene>
<dbReference type="Proteomes" id="UP000076871">
    <property type="component" value="Unassembled WGS sequence"/>
</dbReference>
<keyword evidence="2" id="KW-1185">Reference proteome</keyword>
<sequence length="688" mass="75694">MNQQQYFAQDRGETSTTLLSVLHELTSRQDAFSSHSLHPFAAEPDTPVNLLHAVIDATNRISHSLSTHLSLPLADQKLISLYRQHTSIAQILHRSEQNIRSTLDSLRKREGITYGEDIPLERMMIADWCVSRLETWGSSAGMEAFREEERDGRIMVVLGGKVLVIDIELSVDRSDSDNPKVSLATLKTSYAILNGAATQQGSLSLDGFLAMRIGDFLTEVQKEADERDSVEAARLGRLFAEHMMYLMQLDQLATNEGANGLRWFSDMDALALETERFATQEAEVISRSQPSSYVPLDVFLMRSHALPLPYLTSPSMSFLVHISPRTYLFLLRSSPSSAPPSTSPVPNFDIPLSHLRSQLSVHPRPEGVTLATLTLTRSFSPISSPDSINISDLATRPTFPLVQSGHETNFSLPLPQSSEPGFVAGQAYSWILDFTDGGKYPGVVMSQSRMREIELVINPLSGTDHMNSAPMAFGMGSWLGLLLNRENPIAPERFIALYTSPTSTHPPLQYRLTSPEEPGFILEKVPVRTVKEIWGILEVVREQCWLNEIISAQHWVPEGLTGEPGEELGDDDATEDDLDALLKGTLTPRRLPVNLLLPIPPPPDLLDPTSLSPSSHTRLLLSSPERPPMPGLVEISVGFDPSRPRGVAVAVTGAMGADLQMDVLEEVCRRGGVLGLAGRVWAKSHGSV</sequence>
<dbReference type="EMBL" id="KV427615">
    <property type="protein sequence ID" value="KZT08418.1"/>
    <property type="molecule type" value="Genomic_DNA"/>
</dbReference>
<evidence type="ECO:0000313" key="2">
    <source>
        <dbReference type="Proteomes" id="UP000076871"/>
    </source>
</evidence>
<accession>A0A165F5A7</accession>
<protein>
    <recommendedName>
        <fullName evidence="3">Mediator complex subunit 1</fullName>
    </recommendedName>
</protein>
<dbReference type="STRING" id="1314785.A0A165F5A7"/>
<dbReference type="RefSeq" id="XP_040766158.1">
    <property type="nucleotide sequence ID" value="XM_040906305.1"/>
</dbReference>
<dbReference type="OrthoDB" id="544685at2759"/>
<reference evidence="1 2" key="1">
    <citation type="journal article" date="2016" name="Mol. Biol. Evol.">
        <title>Comparative Genomics of Early-Diverging Mushroom-Forming Fungi Provides Insights into the Origins of Lignocellulose Decay Capabilities.</title>
        <authorList>
            <person name="Nagy L.G."/>
            <person name="Riley R."/>
            <person name="Tritt A."/>
            <person name="Adam C."/>
            <person name="Daum C."/>
            <person name="Floudas D."/>
            <person name="Sun H."/>
            <person name="Yadav J.S."/>
            <person name="Pangilinan J."/>
            <person name="Larsson K.H."/>
            <person name="Matsuura K."/>
            <person name="Barry K."/>
            <person name="Labutti K."/>
            <person name="Kuo R."/>
            <person name="Ohm R.A."/>
            <person name="Bhattacharya S.S."/>
            <person name="Shirouzu T."/>
            <person name="Yoshinaga Y."/>
            <person name="Martin F.M."/>
            <person name="Grigoriev I.V."/>
            <person name="Hibbett D.S."/>
        </authorList>
    </citation>
    <scope>NUCLEOTIDE SEQUENCE [LARGE SCALE GENOMIC DNA]</scope>
    <source>
        <strain evidence="1 2">93-53</strain>
    </source>
</reference>
<dbReference type="GeneID" id="63823334"/>